<dbReference type="RefSeq" id="WP_058740191.1">
    <property type="nucleotide sequence ID" value="NZ_CP011266.1"/>
</dbReference>
<proteinExistence type="inferred from homology"/>
<evidence type="ECO:0000256" key="4">
    <source>
        <dbReference type="ARBA" id="ARBA00022603"/>
    </source>
</evidence>
<dbReference type="Gene3D" id="3.30.950.10">
    <property type="entry name" value="Methyltransferase, Cobalt-precorrin-4 Transmethylase, Domain 2"/>
    <property type="match status" value="1"/>
</dbReference>
<dbReference type="InterPro" id="IPR006364">
    <property type="entry name" value="CobI/CbiL/CobIJ_dom"/>
</dbReference>
<keyword evidence="6" id="KW-0949">S-adenosyl-L-methionine</keyword>
<evidence type="ECO:0000256" key="5">
    <source>
        <dbReference type="ARBA" id="ARBA00022679"/>
    </source>
</evidence>
<evidence type="ECO:0000313" key="10">
    <source>
        <dbReference type="Proteomes" id="UP000067738"/>
    </source>
</evidence>
<dbReference type="UniPathway" id="UPA00148"/>
<name>A0A0U3E7I9_9EURY</name>
<gene>
    <name evidence="9" type="primary">cbiL</name>
    <name evidence="9" type="ORF">sm9_2235</name>
</gene>
<protein>
    <submittedName>
        <fullName evidence="9">Precorrin-2 C20-methyltransferase CbiL</fullName>
    </submittedName>
</protein>
<dbReference type="InterPro" id="IPR012382">
    <property type="entry name" value="CobI/CbiL"/>
</dbReference>
<keyword evidence="5 9" id="KW-0808">Transferase</keyword>
<dbReference type="GO" id="GO:0009236">
    <property type="term" value="P:cobalamin biosynthetic process"/>
    <property type="evidence" value="ECO:0007669"/>
    <property type="project" value="UniProtKB-UniRule"/>
</dbReference>
<comment type="similarity">
    <text evidence="2 7">Belongs to the precorrin methyltransferase family.</text>
</comment>
<dbReference type="NCBIfam" id="TIGR01467">
    <property type="entry name" value="cobI_cbiL"/>
    <property type="match status" value="1"/>
</dbReference>
<dbReference type="PANTHER" id="PTHR43467">
    <property type="entry name" value="COBALT-PRECORRIN-2 C(20)-METHYLTRANSFERASE"/>
    <property type="match status" value="1"/>
</dbReference>
<dbReference type="OrthoDB" id="23546at2157"/>
<dbReference type="Gene3D" id="3.40.1010.10">
    <property type="entry name" value="Cobalt-precorrin-4 Transmethylase, Domain 1"/>
    <property type="match status" value="1"/>
</dbReference>
<accession>A0A0U3E7I9</accession>
<evidence type="ECO:0000256" key="6">
    <source>
        <dbReference type="ARBA" id="ARBA00022691"/>
    </source>
</evidence>
<evidence type="ECO:0000256" key="3">
    <source>
        <dbReference type="ARBA" id="ARBA00022573"/>
    </source>
</evidence>
<dbReference type="CDD" id="cd11645">
    <property type="entry name" value="Precorrin_2_C20_MT"/>
    <property type="match status" value="1"/>
</dbReference>
<dbReference type="PATRIC" id="fig|230361.4.peg.2308"/>
<evidence type="ECO:0000256" key="2">
    <source>
        <dbReference type="ARBA" id="ARBA00005879"/>
    </source>
</evidence>
<organism evidence="9 10">
    <name type="scientific">Methanobrevibacter millerae</name>
    <dbReference type="NCBI Taxonomy" id="230361"/>
    <lineage>
        <taxon>Archaea</taxon>
        <taxon>Methanobacteriati</taxon>
        <taxon>Methanobacteriota</taxon>
        <taxon>Methanomada group</taxon>
        <taxon>Methanobacteria</taxon>
        <taxon>Methanobacteriales</taxon>
        <taxon>Methanobacteriaceae</taxon>
        <taxon>Methanobrevibacter</taxon>
    </lineage>
</organism>
<feature type="domain" description="Tetrapyrrole methylase" evidence="8">
    <location>
        <begin position="6"/>
        <end position="216"/>
    </location>
</feature>
<keyword evidence="3" id="KW-0169">Cobalamin biosynthesis</keyword>
<dbReference type="KEGG" id="mmil:sm9_2235"/>
<dbReference type="AlphaFoldDB" id="A0A0U3E7I9"/>
<reference evidence="9 10" key="1">
    <citation type="submission" date="2015-04" db="EMBL/GenBank/DDBJ databases">
        <title>The complete genome sequence of the rumen methanogen Methanobrevibacter millerae SM9.</title>
        <authorList>
            <person name="Leahy S.C."/>
            <person name="Kelly W.J."/>
            <person name="Pacheco D.M."/>
            <person name="Li D."/>
            <person name="Altermann E."/>
            <person name="Attwood G.T."/>
        </authorList>
    </citation>
    <scope>NUCLEOTIDE SEQUENCE [LARGE SCALE GENOMIC DNA]</scope>
    <source>
        <strain evidence="9 10">SM9</strain>
    </source>
</reference>
<evidence type="ECO:0000256" key="1">
    <source>
        <dbReference type="ARBA" id="ARBA00004953"/>
    </source>
</evidence>
<dbReference type="GO" id="GO:0030788">
    <property type="term" value="F:precorrin-2 C20-methyltransferase activity"/>
    <property type="evidence" value="ECO:0007669"/>
    <property type="project" value="InterPro"/>
</dbReference>
<keyword evidence="4 9" id="KW-0489">Methyltransferase</keyword>
<dbReference type="PANTHER" id="PTHR43467:SF2">
    <property type="entry name" value="COBALT-PRECORRIN-2 C(20)-METHYLTRANSFERASE"/>
    <property type="match status" value="1"/>
</dbReference>
<dbReference type="InterPro" id="IPR000878">
    <property type="entry name" value="4pyrrol_Mease"/>
</dbReference>
<dbReference type="InterPro" id="IPR014776">
    <property type="entry name" value="4pyrrole_Mease_sub2"/>
</dbReference>
<dbReference type="EMBL" id="CP011266">
    <property type="protein sequence ID" value="ALT69991.1"/>
    <property type="molecule type" value="Genomic_DNA"/>
</dbReference>
<keyword evidence="10" id="KW-1185">Reference proteome</keyword>
<evidence type="ECO:0000259" key="8">
    <source>
        <dbReference type="Pfam" id="PF00590"/>
    </source>
</evidence>
<evidence type="ECO:0000256" key="7">
    <source>
        <dbReference type="PIRNR" id="PIRNR036427"/>
    </source>
</evidence>
<dbReference type="GeneID" id="26737192"/>
<evidence type="ECO:0000313" key="9">
    <source>
        <dbReference type="EMBL" id="ALT69991.1"/>
    </source>
</evidence>
<dbReference type="InterPro" id="IPR014777">
    <property type="entry name" value="4pyrrole_Mease_sub1"/>
</dbReference>
<comment type="pathway">
    <text evidence="1">Cofactor biosynthesis; adenosylcobalamin biosynthesis.</text>
</comment>
<dbReference type="Pfam" id="PF00590">
    <property type="entry name" value="TP_methylase"/>
    <property type="match status" value="1"/>
</dbReference>
<sequence>MAERGKLYGIGVGPGDTELLTLKAVRILESVPVVFSPKSSKEKESIALSIVKPVIEGRDDYKKLMLVEPIFPMIEDKEELEKVWTSASEMIAQYLDTGRDVAFITLGDPSIFSTYSYVQKKLKGAYDIETVPGITSFTACAAARNEALVEQNDILSVVPKIDDRLNDVMEYSNAIALMKASRNMRKLELKIENNKRTTDIYSVQNCTRENEKIIDGFSKDKPYLTTTIIKLDD</sequence>
<dbReference type="GO" id="GO:0032259">
    <property type="term" value="P:methylation"/>
    <property type="evidence" value="ECO:0007669"/>
    <property type="project" value="UniProtKB-KW"/>
</dbReference>
<dbReference type="Proteomes" id="UP000067738">
    <property type="component" value="Chromosome"/>
</dbReference>
<dbReference type="SUPFAM" id="SSF53790">
    <property type="entry name" value="Tetrapyrrole methylase"/>
    <property type="match status" value="1"/>
</dbReference>
<dbReference type="InterPro" id="IPR035996">
    <property type="entry name" value="4pyrrol_Methylase_sf"/>
</dbReference>
<dbReference type="PIRSF" id="PIRSF036427">
    <property type="entry name" value="Precrrn-2_mtase"/>
    <property type="match status" value="1"/>
</dbReference>